<dbReference type="eggNOG" id="COG3527">
    <property type="taxonomic scope" value="Bacteria"/>
</dbReference>
<dbReference type="PANTHER" id="PTHR35524:SF1">
    <property type="entry name" value="ALPHA-ACETOLACTATE DECARBOXYLASE"/>
    <property type="match status" value="1"/>
</dbReference>
<dbReference type="EMBL" id="CYYU01000009">
    <property type="protein sequence ID" value="CUN82739.1"/>
    <property type="molecule type" value="Genomic_DNA"/>
</dbReference>
<evidence type="ECO:0000256" key="3">
    <source>
        <dbReference type="ARBA" id="ARBA00007106"/>
    </source>
</evidence>
<keyword evidence="6 9" id="KW-0210">Decarboxylase</keyword>
<accession>A0A174A4A0</accession>
<evidence type="ECO:0000256" key="4">
    <source>
        <dbReference type="ARBA" id="ARBA00013204"/>
    </source>
</evidence>
<evidence type="ECO:0000256" key="8">
    <source>
        <dbReference type="ARBA" id="ARBA00023239"/>
    </source>
</evidence>
<dbReference type="PIRSF" id="PIRSF001332">
    <property type="entry name" value="Acetolac_decarb"/>
    <property type="match status" value="1"/>
</dbReference>
<dbReference type="Pfam" id="PF03306">
    <property type="entry name" value="AAL_decarboxy"/>
    <property type="match status" value="1"/>
</dbReference>
<gene>
    <name evidence="10" type="primary">aldB</name>
    <name evidence="10" type="ORF">ERS852385_01460</name>
</gene>
<evidence type="ECO:0000313" key="10">
    <source>
        <dbReference type="EMBL" id="CUN82739.1"/>
    </source>
</evidence>
<evidence type="ECO:0000256" key="7">
    <source>
        <dbReference type="ARBA" id="ARBA00023061"/>
    </source>
</evidence>
<dbReference type="RefSeq" id="WP_051652137.1">
    <property type="nucleotide sequence ID" value="NZ_CABIWZ010000009.1"/>
</dbReference>
<evidence type="ECO:0000256" key="1">
    <source>
        <dbReference type="ARBA" id="ARBA00001784"/>
    </source>
</evidence>
<dbReference type="OrthoDB" id="8612680at2"/>
<dbReference type="Gene3D" id="3.30.1330.80">
    <property type="entry name" value="Hypothetical protein, similar to alpha- acetolactate decarboxylase, domain 2"/>
    <property type="match status" value="2"/>
</dbReference>
<dbReference type="PANTHER" id="PTHR35524">
    <property type="entry name" value="ALPHA-ACETOLACTATE DECARBOXYLASE"/>
    <property type="match status" value="1"/>
</dbReference>
<comment type="similarity">
    <text evidence="3 9">Belongs to the alpha-acetolactate decarboxylase family.</text>
</comment>
<evidence type="ECO:0000256" key="6">
    <source>
        <dbReference type="ARBA" id="ARBA00022793"/>
    </source>
</evidence>
<organism evidence="10 11">
    <name type="scientific">Mitsuokella jalaludinii</name>
    <dbReference type="NCBI Taxonomy" id="187979"/>
    <lineage>
        <taxon>Bacteria</taxon>
        <taxon>Bacillati</taxon>
        <taxon>Bacillota</taxon>
        <taxon>Negativicutes</taxon>
        <taxon>Selenomonadales</taxon>
        <taxon>Selenomonadaceae</taxon>
        <taxon>Mitsuokella</taxon>
    </lineage>
</organism>
<dbReference type="SUPFAM" id="SSF117856">
    <property type="entry name" value="AF0104/ALDC/Ptd012-like"/>
    <property type="match status" value="1"/>
</dbReference>
<keyword evidence="8 9" id="KW-0456">Lyase</keyword>
<keyword evidence="11" id="KW-1185">Reference proteome</keyword>
<proteinExistence type="inferred from homology"/>
<evidence type="ECO:0000313" key="11">
    <source>
        <dbReference type="Proteomes" id="UP000095546"/>
    </source>
</evidence>
<protein>
    <recommendedName>
        <fullName evidence="5 9">Alpha-acetolactate decarboxylase</fullName>
        <ecNumber evidence="4 9">4.1.1.5</ecNumber>
    </recommendedName>
</protein>
<comment type="pathway">
    <text evidence="2 9">Polyol metabolism; (R,R)-butane-2,3-diol biosynthesis; (R,R)-butane-2,3-diol from pyruvate: step 2/3.</text>
</comment>
<dbReference type="GO" id="GO:0045151">
    <property type="term" value="P:acetoin biosynthetic process"/>
    <property type="evidence" value="ECO:0007669"/>
    <property type="project" value="UniProtKB-UniRule"/>
</dbReference>
<dbReference type="AlphaFoldDB" id="A0A174A4A0"/>
<evidence type="ECO:0000256" key="5">
    <source>
        <dbReference type="ARBA" id="ARBA00020164"/>
    </source>
</evidence>
<dbReference type="NCBIfam" id="TIGR01252">
    <property type="entry name" value="acetolac_decarb"/>
    <property type="match status" value="1"/>
</dbReference>
<sequence length="257" mass="28743">MTQHSLRPRDVSGIKEKREPVYQISTLQSLILGNYYGCLYIEDLLKHGDTGIGTFHAVAGELIVIDGHCYRILADGSVLEAQPLDTTPFASIAYLEEGHTIKFGAMTTAEALREALDDSIELLGPNSMYVVRIDGYFNRVAARTELYQHEPYKPFAKVLETDERRFAFENIEGSLVCFYFPPFMDGVNTPGWHFHFINAARTLGGHVFDVDMVRGTATLNKTDRFILDLPSNQAFQYADLANASKEDIHKVEQGGGD</sequence>
<comment type="catalytic activity">
    <reaction evidence="1 9">
        <text>(2S)-2-acetolactate + H(+) = (R)-acetoin + CO2</text>
        <dbReference type="Rhea" id="RHEA:21580"/>
        <dbReference type="ChEBI" id="CHEBI:15378"/>
        <dbReference type="ChEBI" id="CHEBI:15686"/>
        <dbReference type="ChEBI" id="CHEBI:16526"/>
        <dbReference type="ChEBI" id="CHEBI:58476"/>
        <dbReference type="EC" id="4.1.1.5"/>
    </reaction>
</comment>
<evidence type="ECO:0000256" key="9">
    <source>
        <dbReference type="PIRNR" id="PIRNR001332"/>
    </source>
</evidence>
<dbReference type="GeneID" id="83709968"/>
<keyword evidence="7 9" id="KW-0005">Acetoin biosynthesis</keyword>
<dbReference type="EC" id="4.1.1.5" evidence="4 9"/>
<name>A0A174A4A0_9FIRM</name>
<dbReference type="GO" id="GO:0047605">
    <property type="term" value="F:acetolactate decarboxylase activity"/>
    <property type="evidence" value="ECO:0007669"/>
    <property type="project" value="UniProtKB-UniRule"/>
</dbReference>
<dbReference type="InterPro" id="IPR005128">
    <property type="entry name" value="Acetolactate_a_deCO2ase"/>
</dbReference>
<evidence type="ECO:0000256" key="2">
    <source>
        <dbReference type="ARBA" id="ARBA00005170"/>
    </source>
</evidence>
<dbReference type="STRING" id="187979.ERS852385_01460"/>
<reference evidence="10 11" key="1">
    <citation type="submission" date="2015-09" db="EMBL/GenBank/DDBJ databases">
        <authorList>
            <consortium name="Pathogen Informatics"/>
        </authorList>
    </citation>
    <scope>NUCLEOTIDE SEQUENCE [LARGE SCALE GENOMIC DNA]</scope>
    <source>
        <strain evidence="10 11">2789STDY5608828</strain>
    </source>
</reference>
<dbReference type="UniPathway" id="UPA00626">
    <property type="reaction ID" value="UER00678"/>
</dbReference>
<dbReference type="CDD" id="cd17299">
    <property type="entry name" value="acetolactate_decarboxylase"/>
    <property type="match status" value="1"/>
</dbReference>
<dbReference type="Proteomes" id="UP000095546">
    <property type="component" value="Unassembled WGS sequence"/>
</dbReference>